<evidence type="ECO:0000259" key="2">
    <source>
        <dbReference type="PROSITE" id="PS51782"/>
    </source>
</evidence>
<dbReference type="CDD" id="cd00118">
    <property type="entry name" value="LysM"/>
    <property type="match status" value="1"/>
</dbReference>
<dbReference type="Pfam" id="PF04773">
    <property type="entry name" value="FecR"/>
    <property type="match status" value="1"/>
</dbReference>
<dbReference type="Gene3D" id="2.60.120.1440">
    <property type="match status" value="1"/>
</dbReference>
<evidence type="ECO:0000313" key="3">
    <source>
        <dbReference type="EMBL" id="GAA0767267.1"/>
    </source>
</evidence>
<dbReference type="PANTHER" id="PTHR38731">
    <property type="entry name" value="LIPL45-RELATED LIPOPROTEIN-RELATED"/>
    <property type="match status" value="1"/>
</dbReference>
<dbReference type="Proteomes" id="UP001500279">
    <property type="component" value="Unassembled WGS sequence"/>
</dbReference>
<protein>
    <recommendedName>
        <fullName evidence="2">LysM domain-containing protein</fullName>
    </recommendedName>
</protein>
<feature type="signal peptide" evidence="1">
    <location>
        <begin position="1"/>
        <end position="27"/>
    </location>
</feature>
<dbReference type="Gene3D" id="2.60.40.10">
    <property type="entry name" value="Immunoglobulins"/>
    <property type="match status" value="1"/>
</dbReference>
<dbReference type="PROSITE" id="PS51782">
    <property type="entry name" value="LYSM"/>
    <property type="match status" value="1"/>
</dbReference>
<proteinExistence type="predicted"/>
<sequence length="457" mass="48599">MKPRALLPAAPRTWLFALIAAAGAAQAADEPSTVYTVVPSDTLIGLTRTVLVSREAWTEVAKLNQLPDPNRIYPNQRLAVPLRLLRRTDPPARIVSADGDVRAAGQPVKAGDALPAGAVLSTAEGSSAVVQLGDGSRMKLAPASQAQLAEHRRYMVKAGTKATPEGEGLFATSMRLVKGTVEMLASKVLRAKPLEVETPTAVIGVRGTEYRVHYDPVLAARTEVLEGKVQADAANEAGQRGEGAAVDSGFGAALRPARPPAVVPLLPAPDFTALPTRVTKPLLVLQMPAGTQALRVQLAADPAYDHIVRDLYLAPGSTLPLDGLESGIWHLRARQVDSLGIEGFDAKLRFELKVLTTAPGLVPFTVPQPPGVVKLRWQPVADVDHYRVEVARDAGFTQMEHQGDADATSLRVIVAQPGTHHWRVAALKDVAGKPELGNWSEAGEIEISDPRAEGAAR</sequence>
<gene>
    <name evidence="3" type="ORF">GCM10009107_56080</name>
</gene>
<dbReference type="EMBL" id="BAAAEW010000045">
    <property type="protein sequence ID" value="GAA0767267.1"/>
    <property type="molecule type" value="Genomic_DNA"/>
</dbReference>
<dbReference type="InterPro" id="IPR036779">
    <property type="entry name" value="LysM_dom_sf"/>
</dbReference>
<feature type="chain" id="PRO_5046568972" description="LysM domain-containing protein" evidence="1">
    <location>
        <begin position="28"/>
        <end position="457"/>
    </location>
</feature>
<keyword evidence="4" id="KW-1185">Reference proteome</keyword>
<dbReference type="Pfam" id="PF01476">
    <property type="entry name" value="LysM"/>
    <property type="match status" value="1"/>
</dbReference>
<dbReference type="InterPro" id="IPR006860">
    <property type="entry name" value="FecR"/>
</dbReference>
<evidence type="ECO:0000256" key="1">
    <source>
        <dbReference type="SAM" id="SignalP"/>
    </source>
</evidence>
<comment type="caution">
    <text evidence="3">The sequence shown here is derived from an EMBL/GenBank/DDBJ whole genome shotgun (WGS) entry which is preliminary data.</text>
</comment>
<dbReference type="Gene3D" id="3.10.350.10">
    <property type="entry name" value="LysM domain"/>
    <property type="match status" value="1"/>
</dbReference>
<reference evidence="3 4" key="1">
    <citation type="journal article" date="2019" name="Int. J. Syst. Evol. Microbiol.">
        <title>The Global Catalogue of Microorganisms (GCM) 10K type strain sequencing project: providing services to taxonomists for standard genome sequencing and annotation.</title>
        <authorList>
            <consortium name="The Broad Institute Genomics Platform"/>
            <consortium name="The Broad Institute Genome Sequencing Center for Infectious Disease"/>
            <person name="Wu L."/>
            <person name="Ma J."/>
        </authorList>
    </citation>
    <scope>NUCLEOTIDE SEQUENCE [LARGE SCALE GENOMIC DNA]</scope>
    <source>
        <strain evidence="3 4">JCM 15503</strain>
    </source>
</reference>
<evidence type="ECO:0000313" key="4">
    <source>
        <dbReference type="Proteomes" id="UP001500279"/>
    </source>
</evidence>
<dbReference type="PANTHER" id="PTHR38731:SF3">
    <property type="entry name" value="BLL6125 PROTEIN"/>
    <property type="match status" value="1"/>
</dbReference>
<name>A0ABN1KHT2_9BURK</name>
<dbReference type="RefSeq" id="WP_231012947.1">
    <property type="nucleotide sequence ID" value="NZ_BAAAEW010000045.1"/>
</dbReference>
<dbReference type="InterPro" id="IPR018392">
    <property type="entry name" value="LysM"/>
</dbReference>
<organism evidence="3 4">
    <name type="scientific">Ideonella azotifigens</name>
    <dbReference type="NCBI Taxonomy" id="513160"/>
    <lineage>
        <taxon>Bacteria</taxon>
        <taxon>Pseudomonadati</taxon>
        <taxon>Pseudomonadota</taxon>
        <taxon>Betaproteobacteria</taxon>
        <taxon>Burkholderiales</taxon>
        <taxon>Sphaerotilaceae</taxon>
        <taxon>Ideonella</taxon>
    </lineage>
</organism>
<accession>A0ABN1KHT2</accession>
<dbReference type="InterPro" id="IPR013783">
    <property type="entry name" value="Ig-like_fold"/>
</dbReference>
<feature type="domain" description="LysM" evidence="2">
    <location>
        <begin position="33"/>
        <end position="80"/>
    </location>
</feature>
<keyword evidence="1" id="KW-0732">Signal</keyword>